<dbReference type="Pfam" id="PF12833">
    <property type="entry name" value="HTH_18"/>
    <property type="match status" value="1"/>
</dbReference>
<name>A0A099MB35_9VIBR</name>
<dbReference type="Proteomes" id="UP000029994">
    <property type="component" value="Unassembled WGS sequence"/>
</dbReference>
<dbReference type="PROSITE" id="PS00041">
    <property type="entry name" value="HTH_ARAC_FAMILY_1"/>
    <property type="match status" value="1"/>
</dbReference>
<dbReference type="RefSeq" id="WP_052079267.1">
    <property type="nucleotide sequence ID" value="NZ_CP061844.1"/>
</dbReference>
<dbReference type="eggNOG" id="COG2207">
    <property type="taxonomic scope" value="Bacteria"/>
</dbReference>
<keyword evidence="1" id="KW-0805">Transcription regulation</keyword>
<evidence type="ECO:0000256" key="3">
    <source>
        <dbReference type="ARBA" id="ARBA00023163"/>
    </source>
</evidence>
<sequence>MARVVRNRERRRKIALTEQIGEPGQQQIITKGNSANTVLVEGQFLNYRYADAIALQGSISTELKESEIVSTAQPCLNLVFLLSGKVKFGFDNREFELCAAEQPKAIVINLAQPTTFRRTLLANNQIKKLNIAIHPDWLKHRLSGDEPIAHFLSHHLACCELPFAENMAKAISTILAMSVCGSLQQKLQLECQSHLLIAQCLNLLNEQNFERPTSEPHHDYHKIEQILSYIDANLHQPLDLTHLAKRFSMSVSNLQRHFKQALNLTISGYIRHRRLNIAKIQLERGLISVTEAAYEAGYHHPSNFTNAFKRTFGITPNEIAQKPLLSTIKGNSAA</sequence>
<dbReference type="InterPro" id="IPR009057">
    <property type="entry name" value="Homeodomain-like_sf"/>
</dbReference>
<proteinExistence type="predicted"/>
<evidence type="ECO:0000259" key="4">
    <source>
        <dbReference type="PROSITE" id="PS01124"/>
    </source>
</evidence>
<feature type="domain" description="HTH araC/xylS-type" evidence="4">
    <location>
        <begin position="224"/>
        <end position="322"/>
    </location>
</feature>
<dbReference type="STRING" id="29495.EA26_10880"/>
<dbReference type="PROSITE" id="PS01124">
    <property type="entry name" value="HTH_ARAC_FAMILY_2"/>
    <property type="match status" value="1"/>
</dbReference>
<evidence type="ECO:0000256" key="2">
    <source>
        <dbReference type="ARBA" id="ARBA00023125"/>
    </source>
</evidence>
<dbReference type="GeneID" id="43683675"/>
<dbReference type="InterPro" id="IPR053142">
    <property type="entry name" value="PchR_regulatory_protein"/>
</dbReference>
<keyword evidence="6" id="KW-1185">Reference proteome</keyword>
<dbReference type="SUPFAM" id="SSF46689">
    <property type="entry name" value="Homeodomain-like"/>
    <property type="match status" value="2"/>
</dbReference>
<dbReference type="GO" id="GO:0003700">
    <property type="term" value="F:DNA-binding transcription factor activity"/>
    <property type="evidence" value="ECO:0007669"/>
    <property type="project" value="InterPro"/>
</dbReference>
<gene>
    <name evidence="5" type="ORF">EA26_10880</name>
</gene>
<evidence type="ECO:0000313" key="6">
    <source>
        <dbReference type="Proteomes" id="UP000029994"/>
    </source>
</evidence>
<reference evidence="5 6" key="1">
    <citation type="submission" date="2014-04" db="EMBL/GenBank/DDBJ databases">
        <title>Genome sequencing of Vibrio navarrensis strains.</title>
        <authorList>
            <person name="Gladney L.M."/>
            <person name="Katz L.S."/>
            <person name="Marino-Ramirez L."/>
            <person name="Jordan I.K."/>
        </authorList>
    </citation>
    <scope>NUCLEOTIDE SEQUENCE [LARGE SCALE GENOMIC DNA]</scope>
    <source>
        <strain evidence="5 6">ATCC 51183</strain>
    </source>
</reference>
<dbReference type="PRINTS" id="PR00032">
    <property type="entry name" value="HTHARAC"/>
</dbReference>
<dbReference type="Gene3D" id="1.10.10.60">
    <property type="entry name" value="Homeodomain-like"/>
    <property type="match status" value="2"/>
</dbReference>
<comment type="caution">
    <text evidence="5">The sequence shown here is derived from an EMBL/GenBank/DDBJ whole genome shotgun (WGS) entry which is preliminary data.</text>
</comment>
<dbReference type="InterPro" id="IPR020449">
    <property type="entry name" value="Tscrpt_reg_AraC-type_HTH"/>
</dbReference>
<protein>
    <recommendedName>
        <fullName evidence="4">HTH araC/xylS-type domain-containing protein</fullName>
    </recommendedName>
</protein>
<dbReference type="SMART" id="SM00342">
    <property type="entry name" value="HTH_ARAC"/>
    <property type="match status" value="1"/>
</dbReference>
<organism evidence="5 6">
    <name type="scientific">Vibrio navarrensis</name>
    <dbReference type="NCBI Taxonomy" id="29495"/>
    <lineage>
        <taxon>Bacteria</taxon>
        <taxon>Pseudomonadati</taxon>
        <taxon>Pseudomonadota</taxon>
        <taxon>Gammaproteobacteria</taxon>
        <taxon>Vibrionales</taxon>
        <taxon>Vibrionaceae</taxon>
        <taxon>Vibrio</taxon>
    </lineage>
</organism>
<dbReference type="EMBL" id="JMCG01000001">
    <property type="protein sequence ID" value="KGK11782.1"/>
    <property type="molecule type" value="Genomic_DNA"/>
</dbReference>
<keyword evidence="3" id="KW-0804">Transcription</keyword>
<accession>A0A099MB35</accession>
<dbReference type="AlphaFoldDB" id="A0A099MB35"/>
<dbReference type="PANTHER" id="PTHR47893:SF1">
    <property type="entry name" value="REGULATORY PROTEIN PCHR"/>
    <property type="match status" value="1"/>
</dbReference>
<dbReference type="GO" id="GO:0043565">
    <property type="term" value="F:sequence-specific DNA binding"/>
    <property type="evidence" value="ECO:0007669"/>
    <property type="project" value="InterPro"/>
</dbReference>
<dbReference type="PANTHER" id="PTHR47893">
    <property type="entry name" value="REGULATORY PROTEIN PCHR"/>
    <property type="match status" value="1"/>
</dbReference>
<evidence type="ECO:0000256" key="1">
    <source>
        <dbReference type="ARBA" id="ARBA00023015"/>
    </source>
</evidence>
<dbReference type="InterPro" id="IPR018060">
    <property type="entry name" value="HTH_AraC"/>
</dbReference>
<dbReference type="InterPro" id="IPR018062">
    <property type="entry name" value="HTH_AraC-typ_CS"/>
</dbReference>
<evidence type="ECO:0000313" key="5">
    <source>
        <dbReference type="EMBL" id="KGK11782.1"/>
    </source>
</evidence>
<keyword evidence="2" id="KW-0238">DNA-binding</keyword>